<dbReference type="Gene3D" id="1.20.1250.20">
    <property type="entry name" value="MFS general substrate transporter like domains"/>
    <property type="match status" value="1"/>
</dbReference>
<dbReference type="InterPro" id="IPR003663">
    <property type="entry name" value="Sugar/inositol_transpt"/>
</dbReference>
<sequence length="772" mass="84358">MAPGGFVATPAGGQRQYNSKLTFTVLICCVVAACGGLLFGYDNGVVGGVTAMLPFQKKFFPAVYEHSVVGSGGSQTSNTAYCKYDDQILQLFVSSLYLAAAFFAQAANITTRKYGRKVSMLVSGIAFAIGVILMAAAQEIGMLIVGRIFLGVGVGYAIQSVTLYNSEMAPAHLRGALNILFQLCVTIGILVAQLINYGVRDVEAGWRIGLGCAGAPAIIVILGGLILPDTPNSLIERGHIEKGRKVLERIRGTTDVDAEFIDLCDAAEMSRNIQGRPIFNIFKKQYRPQLVFSVLIPFFQQFDGINAIIFYSSQLFDILGSGQQSALLSSVIVGAVNVGSTLVAVFGVDRLGRRFLWIEAGIQMAVTHVLVAILMAVYLQADNVMAHGPAIGIIVILCIFIAGHAWGFGPLGWLIPSEIQPLDTRSAGQSINVTINMLFTFLIGQSFLTMLCSMEWGVYLFFCGWCVIAAVWAMFFMPETKGIPIDEVHLVFRNHWFWGRVTGTAGAPLPKYDANGVEINRASVTRVSLQKRSMNPDAHLSDGGLGQNSMDPKMLANKEVVPGALTGDNHAANDFKVADTKAARASRIARQASSASSDSDALQILELETQLKNRQQHLEELVAAEEYAEAAKERDSLNMLRLRLRTIAVSQNQARKSRILYEPGQVFIHRHSHYRAVIARVDKTCEAAELWIKTMKVDGLADGRDQPFYHSLVDTDSRPHGQTTYVAQENIVPAAPAPRIKHPLLHELFTGFSEELQMYIPCADLRKLFEDL</sequence>
<comment type="similarity">
    <text evidence="2">Belongs to the major facilitator superfamily. Sugar transporter (TC 2.A.1.1) family.</text>
</comment>
<feature type="transmembrane region" description="Helical" evidence="10">
    <location>
        <begin position="325"/>
        <end position="348"/>
    </location>
</feature>
<accession>A0AAW1R3P3</accession>
<dbReference type="PROSITE" id="PS50850">
    <property type="entry name" value="MFS"/>
    <property type="match status" value="1"/>
</dbReference>
<dbReference type="Proteomes" id="UP001438707">
    <property type="component" value="Unassembled WGS sequence"/>
</dbReference>
<dbReference type="GO" id="GO:0016020">
    <property type="term" value="C:membrane"/>
    <property type="evidence" value="ECO:0007669"/>
    <property type="project" value="UniProtKB-SubCell"/>
</dbReference>
<evidence type="ECO:0000256" key="9">
    <source>
        <dbReference type="SAM" id="Coils"/>
    </source>
</evidence>
<dbReference type="InterPro" id="IPR036623">
    <property type="entry name" value="Hemimethylated_DNA-bd_sf"/>
</dbReference>
<dbReference type="InterPro" id="IPR020846">
    <property type="entry name" value="MFS_dom"/>
</dbReference>
<evidence type="ECO:0000256" key="6">
    <source>
        <dbReference type="ARBA" id="ARBA00022847"/>
    </source>
</evidence>
<dbReference type="PROSITE" id="PS00217">
    <property type="entry name" value="SUGAR_TRANSPORT_2"/>
    <property type="match status" value="1"/>
</dbReference>
<dbReference type="EMBL" id="JALJOS010000016">
    <property type="protein sequence ID" value="KAK9828304.1"/>
    <property type="molecule type" value="Genomic_DNA"/>
</dbReference>
<dbReference type="InterPro" id="IPR011722">
    <property type="entry name" value="Hemimethylated_DNA-bd_dom"/>
</dbReference>
<evidence type="ECO:0000256" key="4">
    <source>
        <dbReference type="ARBA" id="ARBA00022597"/>
    </source>
</evidence>
<feature type="transmembrane region" description="Helical" evidence="10">
    <location>
        <begin position="391"/>
        <end position="415"/>
    </location>
</feature>
<feature type="transmembrane region" description="Helical" evidence="10">
    <location>
        <begin position="205"/>
        <end position="227"/>
    </location>
</feature>
<dbReference type="PANTHER" id="PTHR23500:SF357">
    <property type="entry name" value="IP12678P"/>
    <property type="match status" value="1"/>
</dbReference>
<feature type="transmembrane region" description="Helical" evidence="10">
    <location>
        <begin position="118"/>
        <end position="137"/>
    </location>
</feature>
<dbReference type="InterPro" id="IPR044778">
    <property type="entry name" value="MFS_STP/MST-like_plant"/>
</dbReference>
<dbReference type="InterPro" id="IPR045262">
    <property type="entry name" value="STP/PLT_plant"/>
</dbReference>
<dbReference type="PRINTS" id="PR00171">
    <property type="entry name" value="SUGRTRNSPORT"/>
</dbReference>
<feature type="transmembrane region" description="Helical" evidence="10">
    <location>
        <begin position="456"/>
        <end position="476"/>
    </location>
</feature>
<evidence type="ECO:0000313" key="13">
    <source>
        <dbReference type="Proteomes" id="UP001438707"/>
    </source>
</evidence>
<keyword evidence="13" id="KW-1185">Reference proteome</keyword>
<evidence type="ECO:0000313" key="12">
    <source>
        <dbReference type="EMBL" id="KAK9828304.1"/>
    </source>
</evidence>
<feature type="transmembrane region" description="Helical" evidence="10">
    <location>
        <begin position="290"/>
        <end position="313"/>
    </location>
</feature>
<feature type="transmembrane region" description="Helical" evidence="10">
    <location>
        <begin position="355"/>
        <end position="379"/>
    </location>
</feature>
<dbReference type="InterPro" id="IPR005828">
    <property type="entry name" value="MFS_sugar_transport-like"/>
</dbReference>
<dbReference type="Gene3D" id="2.30.30.390">
    <property type="entry name" value="Hemimethylated DNA-binding domain"/>
    <property type="match status" value="1"/>
</dbReference>
<name>A0AAW1R3P3_9CHLO</name>
<feature type="domain" description="Major facilitator superfamily (MFS) profile" evidence="11">
    <location>
        <begin position="28"/>
        <end position="481"/>
    </location>
</feature>
<dbReference type="PANTHER" id="PTHR23500">
    <property type="entry name" value="SOLUTE CARRIER FAMILY 2, FACILITATED GLUCOSE TRANSPORTER"/>
    <property type="match status" value="1"/>
</dbReference>
<dbReference type="SMART" id="SM00992">
    <property type="entry name" value="YccV-like"/>
    <property type="match status" value="1"/>
</dbReference>
<evidence type="ECO:0000256" key="5">
    <source>
        <dbReference type="ARBA" id="ARBA00022692"/>
    </source>
</evidence>
<dbReference type="Pfam" id="PF00083">
    <property type="entry name" value="Sugar_tr"/>
    <property type="match status" value="1"/>
</dbReference>
<keyword evidence="6" id="KW-0769">Symport</keyword>
<feature type="transmembrane region" description="Helical" evidence="10">
    <location>
        <begin position="143"/>
        <end position="164"/>
    </location>
</feature>
<feature type="coiled-coil region" evidence="9">
    <location>
        <begin position="604"/>
        <end position="634"/>
    </location>
</feature>
<keyword evidence="7 10" id="KW-1133">Transmembrane helix</keyword>
<keyword evidence="5 10" id="KW-0812">Transmembrane</keyword>
<feature type="transmembrane region" description="Helical" evidence="10">
    <location>
        <begin position="21"/>
        <end position="41"/>
    </location>
</feature>
<dbReference type="FunFam" id="1.20.1250.20:FF:000002">
    <property type="entry name" value="Sugar transport protein 13"/>
    <property type="match status" value="1"/>
</dbReference>
<dbReference type="AlphaFoldDB" id="A0AAW1R3P3"/>
<proteinExistence type="inferred from homology"/>
<evidence type="ECO:0000256" key="8">
    <source>
        <dbReference type="ARBA" id="ARBA00023136"/>
    </source>
</evidence>
<dbReference type="CDD" id="cd17361">
    <property type="entry name" value="MFS_STP"/>
    <property type="match status" value="1"/>
</dbReference>
<comment type="subcellular location">
    <subcellularLocation>
        <location evidence="1">Membrane</location>
        <topology evidence="1">Multi-pass membrane protein</topology>
    </subcellularLocation>
</comment>
<keyword evidence="9" id="KW-0175">Coiled coil</keyword>
<protein>
    <recommendedName>
        <fullName evidence="11">Major facilitator superfamily (MFS) profile domain-containing protein</fullName>
    </recommendedName>
</protein>
<feature type="transmembrane region" description="Helical" evidence="10">
    <location>
        <begin position="176"/>
        <end position="199"/>
    </location>
</feature>
<dbReference type="InterPro" id="IPR036259">
    <property type="entry name" value="MFS_trans_sf"/>
</dbReference>
<evidence type="ECO:0000259" key="11">
    <source>
        <dbReference type="PROSITE" id="PS50850"/>
    </source>
</evidence>
<reference evidence="12 13" key="1">
    <citation type="journal article" date="2024" name="Nat. Commun.">
        <title>Phylogenomics reveals the evolutionary origins of lichenization in chlorophyte algae.</title>
        <authorList>
            <person name="Puginier C."/>
            <person name="Libourel C."/>
            <person name="Otte J."/>
            <person name="Skaloud P."/>
            <person name="Haon M."/>
            <person name="Grisel S."/>
            <person name="Petersen M."/>
            <person name="Berrin J.G."/>
            <person name="Delaux P.M."/>
            <person name="Dal Grande F."/>
            <person name="Keller J."/>
        </authorList>
    </citation>
    <scope>NUCLEOTIDE SEQUENCE [LARGE SCALE GENOMIC DNA]</scope>
    <source>
        <strain evidence="12 13">SAG 2145</strain>
    </source>
</reference>
<dbReference type="SUPFAM" id="SSF141255">
    <property type="entry name" value="YccV-like"/>
    <property type="match status" value="1"/>
</dbReference>
<keyword evidence="3" id="KW-0813">Transport</keyword>
<dbReference type="PROSITE" id="PS00216">
    <property type="entry name" value="SUGAR_TRANSPORT_1"/>
    <property type="match status" value="1"/>
</dbReference>
<evidence type="ECO:0000256" key="10">
    <source>
        <dbReference type="SAM" id="Phobius"/>
    </source>
</evidence>
<evidence type="ECO:0000256" key="3">
    <source>
        <dbReference type="ARBA" id="ARBA00022448"/>
    </source>
</evidence>
<dbReference type="GO" id="GO:0015145">
    <property type="term" value="F:monosaccharide transmembrane transporter activity"/>
    <property type="evidence" value="ECO:0007669"/>
    <property type="project" value="InterPro"/>
</dbReference>
<evidence type="ECO:0000256" key="7">
    <source>
        <dbReference type="ARBA" id="ARBA00022989"/>
    </source>
</evidence>
<dbReference type="InterPro" id="IPR005829">
    <property type="entry name" value="Sugar_transporter_CS"/>
</dbReference>
<dbReference type="SUPFAM" id="SSF103473">
    <property type="entry name" value="MFS general substrate transporter"/>
    <property type="match status" value="1"/>
</dbReference>
<keyword evidence="4" id="KW-0762">Sugar transport</keyword>
<evidence type="ECO:0000256" key="1">
    <source>
        <dbReference type="ARBA" id="ARBA00004141"/>
    </source>
</evidence>
<dbReference type="NCBIfam" id="TIGR02097">
    <property type="entry name" value="yccV"/>
    <property type="match status" value="1"/>
</dbReference>
<evidence type="ECO:0000256" key="2">
    <source>
        <dbReference type="ARBA" id="ARBA00010992"/>
    </source>
</evidence>
<feature type="transmembrane region" description="Helical" evidence="10">
    <location>
        <begin position="88"/>
        <end position="106"/>
    </location>
</feature>
<dbReference type="GO" id="GO:0015293">
    <property type="term" value="F:symporter activity"/>
    <property type="evidence" value="ECO:0007669"/>
    <property type="project" value="UniProtKB-KW"/>
</dbReference>
<gene>
    <name evidence="12" type="ORF">WJX74_008065</name>
</gene>
<organism evidence="12 13">
    <name type="scientific">Apatococcus lobatus</name>
    <dbReference type="NCBI Taxonomy" id="904363"/>
    <lineage>
        <taxon>Eukaryota</taxon>
        <taxon>Viridiplantae</taxon>
        <taxon>Chlorophyta</taxon>
        <taxon>core chlorophytes</taxon>
        <taxon>Trebouxiophyceae</taxon>
        <taxon>Chlorellales</taxon>
        <taxon>Chlorellaceae</taxon>
        <taxon>Apatococcus</taxon>
    </lineage>
</organism>
<dbReference type="NCBIfam" id="TIGR00879">
    <property type="entry name" value="SP"/>
    <property type="match status" value="1"/>
</dbReference>
<keyword evidence="8 10" id="KW-0472">Membrane</keyword>
<dbReference type="GO" id="GO:0003677">
    <property type="term" value="F:DNA binding"/>
    <property type="evidence" value="ECO:0007669"/>
    <property type="project" value="InterPro"/>
</dbReference>
<comment type="caution">
    <text evidence="12">The sequence shown here is derived from an EMBL/GenBank/DDBJ whole genome shotgun (WGS) entry which is preliminary data.</text>
</comment>
<dbReference type="Pfam" id="PF08755">
    <property type="entry name" value="YccV-like"/>
    <property type="match status" value="1"/>
</dbReference>